<feature type="compositionally biased region" description="Basic and acidic residues" evidence="2">
    <location>
        <begin position="24"/>
        <end position="33"/>
    </location>
</feature>
<evidence type="ECO:0000313" key="4">
    <source>
        <dbReference type="Proteomes" id="UP001295684"/>
    </source>
</evidence>
<gene>
    <name evidence="3" type="ORF">ECRASSUSDP1_LOCUS10338</name>
</gene>
<dbReference type="Proteomes" id="UP001295684">
    <property type="component" value="Unassembled WGS sequence"/>
</dbReference>
<comment type="caution">
    <text evidence="3">The sequence shown here is derived from an EMBL/GenBank/DDBJ whole genome shotgun (WGS) entry which is preliminary data.</text>
</comment>
<evidence type="ECO:0000256" key="1">
    <source>
        <dbReference type="SAM" id="Coils"/>
    </source>
</evidence>
<evidence type="ECO:0000313" key="3">
    <source>
        <dbReference type="EMBL" id="CAI2369041.1"/>
    </source>
</evidence>
<feature type="compositionally biased region" description="Polar residues" evidence="2">
    <location>
        <begin position="103"/>
        <end position="123"/>
    </location>
</feature>
<feature type="region of interest" description="Disordered" evidence="2">
    <location>
        <begin position="61"/>
        <end position="135"/>
    </location>
</feature>
<keyword evidence="1" id="KW-0175">Coiled coil</keyword>
<dbReference type="AlphaFoldDB" id="A0AAD1XF93"/>
<organism evidence="3 4">
    <name type="scientific">Euplotes crassus</name>
    <dbReference type="NCBI Taxonomy" id="5936"/>
    <lineage>
        <taxon>Eukaryota</taxon>
        <taxon>Sar</taxon>
        <taxon>Alveolata</taxon>
        <taxon>Ciliophora</taxon>
        <taxon>Intramacronucleata</taxon>
        <taxon>Spirotrichea</taxon>
        <taxon>Hypotrichia</taxon>
        <taxon>Euplotida</taxon>
        <taxon>Euplotidae</taxon>
        <taxon>Moneuplotes</taxon>
    </lineage>
</organism>
<feature type="compositionally biased region" description="Basic residues" evidence="2">
    <location>
        <begin position="124"/>
        <end position="135"/>
    </location>
</feature>
<protein>
    <submittedName>
        <fullName evidence="3">Uncharacterized protein</fullName>
    </submittedName>
</protein>
<sequence>MVKLDIGALDVNIFFPYVSRKESMYDKSKDNKRNMRRSYKGNLNKRNTSYDFHWRHKHNTSRRLLSTSLPLNSSKRSQSRSKSKNAYQDLPNPKNPRPASPKPSDSQNFTYSTYNTTNLSKMSSNRKHTRTALKQRKRDFKGVAMWKSVCMTKESDQNVKVLENRIEKLKKDIMRTESNIKNQEVLNMSKKKVRDQFIQNKEVIMYEKSKRVQQILKDREKNKLMYAQRRKNYSEIREKAKNKNKAIIEKINLSKKMHIMEGEMLKMRDFQRRKKLHDNILKFQKDLIQRKIDTHKKREETALEKFERKIKQNNDKLLRNKEYIKMMKLEEVEYMNKLKQTVERQKAISQA</sequence>
<feature type="compositionally biased region" description="Low complexity" evidence="2">
    <location>
        <begin position="62"/>
        <end position="76"/>
    </location>
</feature>
<proteinExistence type="predicted"/>
<name>A0AAD1XF93_EUPCR</name>
<feature type="region of interest" description="Disordered" evidence="2">
    <location>
        <begin position="24"/>
        <end position="46"/>
    </location>
</feature>
<accession>A0AAD1XF93</accession>
<reference evidence="3" key="1">
    <citation type="submission" date="2023-07" db="EMBL/GenBank/DDBJ databases">
        <authorList>
            <consortium name="AG Swart"/>
            <person name="Singh M."/>
            <person name="Singh A."/>
            <person name="Seah K."/>
            <person name="Emmerich C."/>
        </authorList>
    </citation>
    <scope>NUCLEOTIDE SEQUENCE</scope>
    <source>
        <strain evidence="3">DP1</strain>
    </source>
</reference>
<keyword evidence="4" id="KW-1185">Reference proteome</keyword>
<feature type="coiled-coil region" evidence="1">
    <location>
        <begin position="152"/>
        <end position="186"/>
    </location>
</feature>
<evidence type="ECO:0000256" key="2">
    <source>
        <dbReference type="SAM" id="MobiDB-lite"/>
    </source>
</evidence>
<dbReference type="EMBL" id="CAMPGE010010190">
    <property type="protein sequence ID" value="CAI2369041.1"/>
    <property type="molecule type" value="Genomic_DNA"/>
</dbReference>